<comment type="subcellular location">
    <subcellularLocation>
        <location evidence="1">Cell membrane</location>
        <topology evidence="1">Multi-pass membrane protein</topology>
    </subcellularLocation>
</comment>
<sequence>MNRWLEVGRGVVEEGRRQNLPFLAGSLAFYAFVSLLPLLLLVLVVATLFAGETVANYLLRLTRLYLSPAGEDLIATALTDAASWVGSSAIGLVVLVWAAFRMFLGLDIAFASIYGTDPAETPLGDRVRDGLVVLLALVLAITAAVGTVALFTFLPEFRFSGVVDTLLLVVGLLVAFYPLYLVFPDVDVTPREVLPGAVLAAVGWTLLQSLFQFYVSITALADVFGVISGALLFLLWLYFGSLVLLAGIVLNVVLAGRAS</sequence>
<dbReference type="RefSeq" id="WP_340603285.1">
    <property type="nucleotide sequence ID" value="NZ_JBBMXV010000002.1"/>
</dbReference>
<keyword evidence="2" id="KW-1003">Cell membrane</keyword>
<evidence type="ECO:0000256" key="2">
    <source>
        <dbReference type="ARBA" id="ARBA00022475"/>
    </source>
</evidence>
<keyword evidence="4 6" id="KW-1133">Transmembrane helix</keyword>
<reference evidence="7 8" key="1">
    <citation type="journal article" date="2019" name="Int. J. Syst. Evol. Microbiol.">
        <title>The Global Catalogue of Microorganisms (GCM) 10K type strain sequencing project: providing services to taxonomists for standard genome sequencing and annotation.</title>
        <authorList>
            <consortium name="The Broad Institute Genomics Platform"/>
            <consortium name="The Broad Institute Genome Sequencing Center for Infectious Disease"/>
            <person name="Wu L."/>
            <person name="Ma J."/>
        </authorList>
    </citation>
    <scope>NUCLEOTIDE SEQUENCE [LARGE SCALE GENOMIC DNA]</scope>
    <source>
        <strain evidence="7 8">CGMCC 1.3240</strain>
    </source>
</reference>
<gene>
    <name evidence="7" type="ORF">ACFQGH_06110</name>
</gene>
<feature type="transmembrane region" description="Helical" evidence="6">
    <location>
        <begin position="227"/>
        <end position="254"/>
    </location>
</feature>
<dbReference type="PANTHER" id="PTHR30213">
    <property type="entry name" value="INNER MEMBRANE PROTEIN YHJD"/>
    <property type="match status" value="1"/>
</dbReference>
<dbReference type="AlphaFoldDB" id="A0ABD5V4M9"/>
<feature type="transmembrane region" description="Helical" evidence="6">
    <location>
        <begin position="20"/>
        <end position="50"/>
    </location>
</feature>
<dbReference type="PIRSF" id="PIRSF035875">
    <property type="entry name" value="RNase_BN"/>
    <property type="match status" value="1"/>
</dbReference>
<feature type="transmembrane region" description="Helical" evidence="6">
    <location>
        <begin position="193"/>
        <end position="215"/>
    </location>
</feature>
<dbReference type="EMBL" id="JBHSXQ010000002">
    <property type="protein sequence ID" value="MFC6904771.1"/>
    <property type="molecule type" value="Genomic_DNA"/>
</dbReference>
<feature type="transmembrane region" description="Helical" evidence="6">
    <location>
        <begin position="159"/>
        <end position="181"/>
    </location>
</feature>
<name>A0ABD5V4M9_9EURY</name>
<dbReference type="Proteomes" id="UP001596312">
    <property type="component" value="Unassembled WGS sequence"/>
</dbReference>
<evidence type="ECO:0000313" key="8">
    <source>
        <dbReference type="Proteomes" id="UP001596312"/>
    </source>
</evidence>
<dbReference type="GO" id="GO:0005886">
    <property type="term" value="C:plasma membrane"/>
    <property type="evidence" value="ECO:0007669"/>
    <property type="project" value="UniProtKB-SubCell"/>
</dbReference>
<protein>
    <submittedName>
        <fullName evidence="7">YihY/virulence factor BrkB family protein</fullName>
    </submittedName>
</protein>
<evidence type="ECO:0000256" key="4">
    <source>
        <dbReference type="ARBA" id="ARBA00022989"/>
    </source>
</evidence>
<evidence type="ECO:0000313" key="7">
    <source>
        <dbReference type="EMBL" id="MFC6904771.1"/>
    </source>
</evidence>
<evidence type="ECO:0000256" key="6">
    <source>
        <dbReference type="SAM" id="Phobius"/>
    </source>
</evidence>
<organism evidence="7 8">
    <name type="scientific">Halalkalicoccus tibetensis</name>
    <dbReference type="NCBI Taxonomy" id="175632"/>
    <lineage>
        <taxon>Archaea</taxon>
        <taxon>Methanobacteriati</taxon>
        <taxon>Methanobacteriota</taxon>
        <taxon>Stenosarchaea group</taxon>
        <taxon>Halobacteria</taxon>
        <taxon>Halobacteriales</taxon>
        <taxon>Halococcaceae</taxon>
        <taxon>Halalkalicoccus</taxon>
    </lineage>
</organism>
<evidence type="ECO:0000256" key="5">
    <source>
        <dbReference type="ARBA" id="ARBA00023136"/>
    </source>
</evidence>
<keyword evidence="3 6" id="KW-0812">Transmembrane</keyword>
<feature type="transmembrane region" description="Helical" evidence="6">
    <location>
        <begin position="131"/>
        <end position="153"/>
    </location>
</feature>
<comment type="caution">
    <text evidence="7">The sequence shown here is derived from an EMBL/GenBank/DDBJ whole genome shotgun (WGS) entry which is preliminary data.</text>
</comment>
<accession>A0ABD5V4M9</accession>
<proteinExistence type="predicted"/>
<dbReference type="NCBIfam" id="TIGR00765">
    <property type="entry name" value="yihY_not_rbn"/>
    <property type="match status" value="1"/>
</dbReference>
<evidence type="ECO:0000256" key="1">
    <source>
        <dbReference type="ARBA" id="ARBA00004651"/>
    </source>
</evidence>
<dbReference type="Pfam" id="PF03631">
    <property type="entry name" value="Virul_fac_BrkB"/>
    <property type="match status" value="1"/>
</dbReference>
<dbReference type="InterPro" id="IPR017039">
    <property type="entry name" value="Virul_fac_BrkB"/>
</dbReference>
<keyword evidence="5 6" id="KW-0472">Membrane</keyword>
<keyword evidence="8" id="KW-1185">Reference proteome</keyword>
<evidence type="ECO:0000256" key="3">
    <source>
        <dbReference type="ARBA" id="ARBA00022692"/>
    </source>
</evidence>
<feature type="transmembrane region" description="Helical" evidence="6">
    <location>
        <begin position="89"/>
        <end position="110"/>
    </location>
</feature>
<dbReference type="PANTHER" id="PTHR30213:SF0">
    <property type="entry name" value="UPF0761 MEMBRANE PROTEIN YIHY"/>
    <property type="match status" value="1"/>
</dbReference>